<comment type="caution">
    <text evidence="3">The sequence shown here is derived from an EMBL/GenBank/DDBJ whole genome shotgun (WGS) entry which is preliminary data.</text>
</comment>
<feature type="compositionally biased region" description="Low complexity" evidence="1">
    <location>
        <begin position="69"/>
        <end position="86"/>
    </location>
</feature>
<evidence type="ECO:0000313" key="4">
    <source>
        <dbReference type="Proteomes" id="UP001428817"/>
    </source>
</evidence>
<dbReference type="InterPro" id="IPR015943">
    <property type="entry name" value="WD40/YVTN_repeat-like_dom_sf"/>
</dbReference>
<keyword evidence="4" id="KW-1185">Reference proteome</keyword>
<accession>A0ABP9PZX1</accession>
<evidence type="ECO:0000313" key="3">
    <source>
        <dbReference type="EMBL" id="GAA5152590.1"/>
    </source>
</evidence>
<evidence type="ECO:0000256" key="1">
    <source>
        <dbReference type="SAM" id="MobiDB-lite"/>
    </source>
</evidence>
<dbReference type="RefSeq" id="WP_185066425.1">
    <property type="nucleotide sequence ID" value="NZ_BAABJP010000007.1"/>
</dbReference>
<feature type="compositionally biased region" description="Basic and acidic residues" evidence="1">
    <location>
        <begin position="121"/>
        <end position="131"/>
    </location>
</feature>
<reference evidence="4" key="1">
    <citation type="journal article" date="2019" name="Int. J. Syst. Evol. Microbiol.">
        <title>The Global Catalogue of Microorganisms (GCM) 10K type strain sequencing project: providing services to taxonomists for standard genome sequencing and annotation.</title>
        <authorList>
            <consortium name="The Broad Institute Genomics Platform"/>
            <consortium name="The Broad Institute Genome Sequencing Center for Infectious Disease"/>
            <person name="Wu L."/>
            <person name="Ma J."/>
        </authorList>
    </citation>
    <scope>NUCLEOTIDE SEQUENCE [LARGE SCALE GENOMIC DNA]</scope>
    <source>
        <strain evidence="4">JCM 18303</strain>
    </source>
</reference>
<feature type="chain" id="PRO_5047280565" description="LVIVD repeat-containing protein" evidence="2">
    <location>
        <begin position="32"/>
        <end position="552"/>
    </location>
</feature>
<feature type="region of interest" description="Disordered" evidence="1">
    <location>
        <begin position="40"/>
        <end position="86"/>
    </location>
</feature>
<feature type="region of interest" description="Disordered" evidence="1">
    <location>
        <begin position="111"/>
        <end position="132"/>
    </location>
</feature>
<feature type="signal peptide" evidence="2">
    <location>
        <begin position="1"/>
        <end position="31"/>
    </location>
</feature>
<protein>
    <recommendedName>
        <fullName evidence="5">LVIVD repeat-containing protein</fullName>
    </recommendedName>
</protein>
<gene>
    <name evidence="3" type="ORF">GCM10023321_21570</name>
</gene>
<proteinExistence type="predicted"/>
<sequence length="552" mass="58424">MPRNGWARLGTGMLCAVLAAAAQLAAPGAAAAQLAVPDAAAQPGDHPAHGFVAADPGDGEPEPPGSPHLPALPGVPGLPGVTGPTLPANDAEAMLGAIPPSRVAEMKPATTIPGPALRPVPRADCDGDSRPLRGVQGRVTAADMNSPAADKGWTCNATQVSHHLTPGGFRVWRYTDRQGHTCAYYDTSFTAPANLLSAGGGPSLGVAVLDMSDPARPRLTTMLRTLAMLSPHESLNLSERRGLLAAAVGNAGTAPGTVAVYDVAGDCRRPALLSQMPIVNGHESGFSPDGNTFWVAGAGGYIYAVDVADPRRPRTIWQGAYYAHGLNVSRDGNTLFQSDPINGNVGILDVADVQARRAKPQVRDISRMTWPTASIPQNTVPFTSRGHHYLLEFDEFAFRFNPATLDDLAGAARIIDIEDPRSPRVTSDLRLEVNMRDQHRAANADPSPLPPNQALGYGAHYCALDRLEDPEIAACSFLNSGLRVFNISDPSSPREVAYFVPPPRAGKIAGLLPGSLAFSQPAFDPDRRDVWYTDAGSGFYVLHLSARAWPRR</sequence>
<name>A0ABP9PZX1_9PSEU</name>
<dbReference type="Proteomes" id="UP001428817">
    <property type="component" value="Unassembled WGS sequence"/>
</dbReference>
<dbReference type="SUPFAM" id="SSF75011">
    <property type="entry name" value="3-carboxy-cis,cis-mucoante lactonizing enzyme"/>
    <property type="match status" value="1"/>
</dbReference>
<organism evidence="3 4">
    <name type="scientific">Pseudonocardia eucalypti</name>
    <dbReference type="NCBI Taxonomy" id="648755"/>
    <lineage>
        <taxon>Bacteria</taxon>
        <taxon>Bacillati</taxon>
        <taxon>Actinomycetota</taxon>
        <taxon>Actinomycetes</taxon>
        <taxon>Pseudonocardiales</taxon>
        <taxon>Pseudonocardiaceae</taxon>
        <taxon>Pseudonocardia</taxon>
    </lineage>
</organism>
<evidence type="ECO:0000256" key="2">
    <source>
        <dbReference type="SAM" id="SignalP"/>
    </source>
</evidence>
<keyword evidence="2" id="KW-0732">Signal</keyword>
<dbReference type="Gene3D" id="2.130.10.10">
    <property type="entry name" value="YVTN repeat-like/Quinoprotein amine dehydrogenase"/>
    <property type="match status" value="1"/>
</dbReference>
<evidence type="ECO:0008006" key="5">
    <source>
        <dbReference type="Google" id="ProtNLM"/>
    </source>
</evidence>
<dbReference type="EMBL" id="BAABJP010000007">
    <property type="protein sequence ID" value="GAA5152590.1"/>
    <property type="molecule type" value="Genomic_DNA"/>
</dbReference>